<gene>
    <name evidence="1" type="ORF">CCMP2556_LOCUS25094</name>
</gene>
<comment type="caution">
    <text evidence="1">The sequence shown here is derived from an EMBL/GenBank/DDBJ whole genome shotgun (WGS) entry which is preliminary data.</text>
</comment>
<reference evidence="1 2" key="1">
    <citation type="submission" date="2024-02" db="EMBL/GenBank/DDBJ databases">
        <authorList>
            <person name="Chen Y."/>
            <person name="Shah S."/>
            <person name="Dougan E. K."/>
            <person name="Thang M."/>
            <person name="Chan C."/>
        </authorList>
    </citation>
    <scope>NUCLEOTIDE SEQUENCE [LARGE SCALE GENOMIC DNA]</scope>
</reference>
<sequence length="104" mass="11738">MVQTICHGQELYCAQMPQLKSDRAVTWNQKCRPFLLCAACMSVLTLQNDATCRKSAECRRNKGSSSPSWNFVASCRCELSRQFFEESLIGLECGETLQARLLPL</sequence>
<keyword evidence="2" id="KW-1185">Reference proteome</keyword>
<dbReference type="EMBL" id="CAXAMN010016669">
    <property type="protein sequence ID" value="CAK9048816.1"/>
    <property type="molecule type" value="Genomic_DNA"/>
</dbReference>
<organism evidence="1 2">
    <name type="scientific">Durusdinium trenchii</name>
    <dbReference type="NCBI Taxonomy" id="1381693"/>
    <lineage>
        <taxon>Eukaryota</taxon>
        <taxon>Sar</taxon>
        <taxon>Alveolata</taxon>
        <taxon>Dinophyceae</taxon>
        <taxon>Suessiales</taxon>
        <taxon>Symbiodiniaceae</taxon>
        <taxon>Durusdinium</taxon>
    </lineage>
</organism>
<protein>
    <submittedName>
        <fullName evidence="1">Uncharacterized protein</fullName>
    </submittedName>
</protein>
<dbReference type="Proteomes" id="UP001642484">
    <property type="component" value="Unassembled WGS sequence"/>
</dbReference>
<name>A0ABP0MCE7_9DINO</name>
<evidence type="ECO:0000313" key="1">
    <source>
        <dbReference type="EMBL" id="CAK9048816.1"/>
    </source>
</evidence>
<accession>A0ABP0MCE7</accession>
<evidence type="ECO:0000313" key="2">
    <source>
        <dbReference type="Proteomes" id="UP001642484"/>
    </source>
</evidence>
<proteinExistence type="predicted"/>